<dbReference type="SUPFAM" id="SSF46689">
    <property type="entry name" value="Homeodomain-like"/>
    <property type="match status" value="2"/>
</dbReference>
<dbReference type="Gene3D" id="1.10.10.60">
    <property type="entry name" value="Homeodomain-like"/>
    <property type="match status" value="2"/>
</dbReference>
<accession>A0A542CXJ2</accession>
<evidence type="ECO:0000256" key="5">
    <source>
        <dbReference type="ARBA" id="ARBA00023163"/>
    </source>
</evidence>
<dbReference type="PROSITE" id="PS01124">
    <property type="entry name" value="HTH_ARAC_FAMILY_2"/>
    <property type="match status" value="1"/>
</dbReference>
<evidence type="ECO:0000256" key="6">
    <source>
        <dbReference type="ARBA" id="ARBA00044978"/>
    </source>
</evidence>
<feature type="domain" description="HTH araC/xylS-type" evidence="7">
    <location>
        <begin position="178"/>
        <end position="255"/>
    </location>
</feature>
<dbReference type="EMBL" id="VISQ01000001">
    <property type="protein sequence ID" value="TVZ70030.1"/>
    <property type="molecule type" value="Genomic_DNA"/>
</dbReference>
<dbReference type="SUPFAM" id="SSF51182">
    <property type="entry name" value="RmlC-like cupins"/>
    <property type="match status" value="1"/>
</dbReference>
<dbReference type="GO" id="GO:0043565">
    <property type="term" value="F:sequence-specific DNA binding"/>
    <property type="evidence" value="ECO:0007669"/>
    <property type="project" value="InterPro"/>
</dbReference>
<dbReference type="PANTHER" id="PTHR11019:SF159">
    <property type="entry name" value="TRANSCRIPTIONAL REGULATOR-RELATED"/>
    <property type="match status" value="1"/>
</dbReference>
<reference evidence="8" key="2">
    <citation type="submission" date="2019-08" db="EMBL/GenBank/DDBJ databases">
        <title>Investigation of anaerobic lignin degradation for improved lignocellulosic biofuels.</title>
        <authorList>
            <person name="Deangelis K.PhD."/>
        </authorList>
    </citation>
    <scope>NUCLEOTIDE SEQUENCE [LARGE SCALE GENOMIC DNA]</scope>
    <source>
        <strain evidence="8">128R</strain>
    </source>
</reference>
<sequence length="260" mass="28976">MRNTSINLWDHTPRAVIAIGSDYPPDYLLPLHRHRRAQLLYGATGVMQVFTRQGNWVVPPQRAVWIPPQVAHEVRMMGVSTRSLYIEPDALIAPIAEVCQVVSVSPLLRQLLIAAVDMPLEYQQGGRDDALVSLLLYEIAQMPALPLHIPLPEDPRLSALCQAFLHQPDAHDPPWRWAESLYMSLRTFGRFFRKQTGMSFSQWRQRACVVLALARLAAGSSVTQVALELGYESSAAFSAMFRRVLGLAPSAYLGAPPKGL</sequence>
<dbReference type="AlphaFoldDB" id="A0A542CXJ2"/>
<protein>
    <recommendedName>
        <fullName evidence="6">Arabinose operon regulatory protein</fullName>
    </recommendedName>
</protein>
<keyword evidence="5" id="KW-0804">Transcription</keyword>
<dbReference type="InterPro" id="IPR003313">
    <property type="entry name" value="AraC-bd"/>
</dbReference>
<dbReference type="PROSITE" id="PS00041">
    <property type="entry name" value="HTH_ARAC_FAMILY_1"/>
    <property type="match status" value="1"/>
</dbReference>
<dbReference type="InterPro" id="IPR009057">
    <property type="entry name" value="Homeodomain-like_sf"/>
</dbReference>
<organism evidence="8">
    <name type="scientific">Serratia fonticola</name>
    <dbReference type="NCBI Taxonomy" id="47917"/>
    <lineage>
        <taxon>Bacteria</taxon>
        <taxon>Pseudomonadati</taxon>
        <taxon>Pseudomonadota</taxon>
        <taxon>Gammaproteobacteria</taxon>
        <taxon>Enterobacterales</taxon>
        <taxon>Yersiniaceae</taxon>
        <taxon>Serratia</taxon>
    </lineage>
</organism>
<dbReference type="Pfam" id="PF02311">
    <property type="entry name" value="AraC_binding"/>
    <property type="match status" value="1"/>
</dbReference>
<keyword evidence="2" id="KW-0805">Transcription regulation</keyword>
<reference evidence="8" key="1">
    <citation type="submission" date="2019-06" db="EMBL/GenBank/DDBJ databases">
        <authorList>
            <person name="Deangelis K."/>
            <person name="Huntemann M."/>
            <person name="Clum A."/>
            <person name="Pillay M."/>
            <person name="Palaniappan K."/>
            <person name="Varghese N."/>
            <person name="Mikhailova N."/>
            <person name="Stamatis D."/>
            <person name="Reddy T."/>
            <person name="Daum C."/>
            <person name="Shapiro N."/>
            <person name="Ivanova N."/>
            <person name="Kyrpides N."/>
            <person name="Woyke T."/>
        </authorList>
    </citation>
    <scope>NUCLEOTIDE SEQUENCE [LARGE SCALE GENOMIC DNA]</scope>
    <source>
        <strain evidence="8">128R</strain>
    </source>
</reference>
<dbReference type="InterPro" id="IPR018060">
    <property type="entry name" value="HTH_AraC"/>
</dbReference>
<evidence type="ECO:0000313" key="8">
    <source>
        <dbReference type="EMBL" id="TVZ70030.1"/>
    </source>
</evidence>
<gene>
    <name evidence="8" type="ORF">FHU10_2576</name>
</gene>
<dbReference type="GO" id="GO:0003700">
    <property type="term" value="F:DNA-binding transcription factor activity"/>
    <property type="evidence" value="ECO:0007669"/>
    <property type="project" value="InterPro"/>
</dbReference>
<dbReference type="CDD" id="cd06124">
    <property type="entry name" value="cupin_NimR-like_N"/>
    <property type="match status" value="1"/>
</dbReference>
<dbReference type="FunFam" id="1.10.10.60:FF:000132">
    <property type="entry name" value="AraC family transcriptional regulator"/>
    <property type="match status" value="1"/>
</dbReference>
<comment type="caution">
    <text evidence="8">The sequence shown here is derived from an EMBL/GenBank/DDBJ whole genome shotgun (WGS) entry which is preliminary data.</text>
</comment>
<keyword evidence="3" id="KW-0238">DNA-binding</keyword>
<dbReference type="PANTHER" id="PTHR11019">
    <property type="entry name" value="HTH-TYPE TRANSCRIPTIONAL REGULATOR NIMR"/>
    <property type="match status" value="1"/>
</dbReference>
<dbReference type="Gene3D" id="2.60.120.10">
    <property type="entry name" value="Jelly Rolls"/>
    <property type="match status" value="1"/>
</dbReference>
<keyword evidence="4" id="KW-0010">Activator</keyword>
<evidence type="ECO:0000259" key="7">
    <source>
        <dbReference type="PROSITE" id="PS01124"/>
    </source>
</evidence>
<dbReference type="OrthoDB" id="5949386at2"/>
<dbReference type="InterPro" id="IPR018062">
    <property type="entry name" value="HTH_AraC-typ_CS"/>
</dbReference>
<evidence type="ECO:0000256" key="3">
    <source>
        <dbReference type="ARBA" id="ARBA00023125"/>
    </source>
</evidence>
<evidence type="ECO:0000256" key="2">
    <source>
        <dbReference type="ARBA" id="ARBA00023015"/>
    </source>
</evidence>
<dbReference type="PRINTS" id="PR00032">
    <property type="entry name" value="HTHARAC"/>
</dbReference>
<dbReference type="Pfam" id="PF12833">
    <property type="entry name" value="HTH_18"/>
    <property type="match status" value="1"/>
</dbReference>
<dbReference type="InterPro" id="IPR014710">
    <property type="entry name" value="RmlC-like_jellyroll"/>
</dbReference>
<keyword evidence="1" id="KW-0678">Repressor</keyword>
<name>A0A542CXJ2_SERFO</name>
<dbReference type="SMART" id="SM00342">
    <property type="entry name" value="HTH_ARAC"/>
    <property type="match status" value="1"/>
</dbReference>
<evidence type="ECO:0000256" key="1">
    <source>
        <dbReference type="ARBA" id="ARBA00022491"/>
    </source>
</evidence>
<dbReference type="InterPro" id="IPR020449">
    <property type="entry name" value="Tscrpt_reg_AraC-type_HTH"/>
</dbReference>
<dbReference type="InterPro" id="IPR011051">
    <property type="entry name" value="RmlC_Cupin_sf"/>
</dbReference>
<evidence type="ECO:0000256" key="4">
    <source>
        <dbReference type="ARBA" id="ARBA00023159"/>
    </source>
</evidence>
<proteinExistence type="predicted"/>